<keyword evidence="1" id="KW-0812">Transmembrane</keyword>
<evidence type="ECO:0000256" key="1">
    <source>
        <dbReference type="SAM" id="Phobius"/>
    </source>
</evidence>
<organism evidence="2 3">
    <name type="scientific">Pseudomonas brenneri</name>
    <dbReference type="NCBI Taxonomy" id="129817"/>
    <lineage>
        <taxon>Bacteria</taxon>
        <taxon>Pseudomonadati</taxon>
        <taxon>Pseudomonadota</taxon>
        <taxon>Gammaproteobacteria</taxon>
        <taxon>Pseudomonadales</taxon>
        <taxon>Pseudomonadaceae</taxon>
        <taxon>Pseudomonas</taxon>
    </lineage>
</organism>
<feature type="transmembrane region" description="Helical" evidence="1">
    <location>
        <begin position="182"/>
        <end position="203"/>
    </location>
</feature>
<protein>
    <submittedName>
        <fullName evidence="2">EpsG family protein</fullName>
    </submittedName>
</protein>
<keyword evidence="3" id="KW-1185">Reference proteome</keyword>
<evidence type="ECO:0000313" key="2">
    <source>
        <dbReference type="EMBL" id="SDU98893.1"/>
    </source>
</evidence>
<feature type="transmembrane region" description="Helical" evidence="1">
    <location>
        <begin position="317"/>
        <end position="337"/>
    </location>
</feature>
<feature type="transmembrane region" description="Helical" evidence="1">
    <location>
        <begin position="238"/>
        <end position="259"/>
    </location>
</feature>
<name>A0ABY0WD26_9PSED</name>
<keyword evidence="1" id="KW-1133">Transmembrane helix</keyword>
<feature type="transmembrane region" description="Helical" evidence="1">
    <location>
        <begin position="265"/>
        <end position="288"/>
    </location>
</feature>
<dbReference type="InterPro" id="IPR049458">
    <property type="entry name" value="EpsG-like"/>
</dbReference>
<proteinExistence type="predicted"/>
<reference evidence="2 3" key="1">
    <citation type="submission" date="2016-10" db="EMBL/GenBank/DDBJ databases">
        <authorList>
            <person name="Varghese N."/>
            <person name="Submissions S."/>
        </authorList>
    </citation>
    <scope>NUCLEOTIDE SEQUENCE [LARGE SCALE GENOMIC DNA]</scope>
    <source>
        <strain evidence="2 3">BS2771</strain>
    </source>
</reference>
<feature type="transmembrane region" description="Helical" evidence="1">
    <location>
        <begin position="153"/>
        <end position="176"/>
    </location>
</feature>
<dbReference type="Proteomes" id="UP000199620">
    <property type="component" value="Chromosome I"/>
</dbReference>
<feature type="transmembrane region" description="Helical" evidence="1">
    <location>
        <begin position="71"/>
        <end position="93"/>
    </location>
</feature>
<evidence type="ECO:0000313" key="3">
    <source>
        <dbReference type="Proteomes" id="UP000199620"/>
    </source>
</evidence>
<accession>A0ABY0WD26</accession>
<feature type="transmembrane region" description="Helical" evidence="1">
    <location>
        <begin position="23"/>
        <end position="40"/>
    </location>
</feature>
<gene>
    <name evidence="2" type="ORF">SAMN04490181_2648</name>
</gene>
<dbReference type="EMBL" id="LT629800">
    <property type="protein sequence ID" value="SDU98893.1"/>
    <property type="molecule type" value="Genomic_DNA"/>
</dbReference>
<feature type="transmembrane region" description="Helical" evidence="1">
    <location>
        <begin position="129"/>
        <end position="146"/>
    </location>
</feature>
<dbReference type="Pfam" id="PF14897">
    <property type="entry name" value="EpsG"/>
    <property type="match status" value="1"/>
</dbReference>
<sequence length="339" mass="38577">MFLSVWGGVFLSSILSLRYRMKFLYWGLVALLVYVAAFVAPENSRDAVAYLGYYRSIMSGEAADVELSFRLVSYLASFLFSSGIGVFFIYAFLSVPIKAFVIWKLSPYPFLSLLAYASYVFLLYDYTQIRAGLAASFIFLAFYFYVCCSRYKMLFAICVACFFHVSAVVFLVSVVLFFLGNYLLVSMGLLLLALVVLFINTLFPGGDIVTFLGTLDFTGKTALYLSLQKEGVFSDISLLRRFSPVFYCLIPLFLHLVYVGRDRLILLYFQTLCLGVFVFSLFSSVPALAYRLSDYFFMFCCLSLASAWRVLGYRVLFVYIAIYSTGMMYYVYFYLGFAG</sequence>
<keyword evidence="1" id="KW-0472">Membrane</keyword>
<feature type="transmembrane region" description="Helical" evidence="1">
    <location>
        <begin position="105"/>
        <end position="123"/>
    </location>
</feature>